<reference evidence="2 3" key="1">
    <citation type="submission" date="2019-07" db="EMBL/GenBank/DDBJ databases">
        <title>Whole genome shotgun sequence of Oceanobacillus sojae NBRC 105379.</title>
        <authorList>
            <person name="Hosoyama A."/>
            <person name="Uohara A."/>
            <person name="Ohji S."/>
            <person name="Ichikawa N."/>
        </authorList>
    </citation>
    <scope>NUCLEOTIDE SEQUENCE [LARGE SCALE GENOMIC DNA]</scope>
    <source>
        <strain evidence="2 3">NBRC 105379</strain>
    </source>
</reference>
<sequence length="154" mass="18733">MYIDRIDYHHEPAYEQYMHKFQKDEEELTEEDTDAIEYYAGNHIDFFLTWIIQNHFEGELLKEIANDDLKAVRDETMSGIEFSIKNCDGKFTDEDISEEIFPFVDAYYESYYLVTYGFWVEDDLKESLFGFISTWENYHDYKHYLDDAYQDYKD</sequence>
<evidence type="ECO:0000259" key="1">
    <source>
        <dbReference type="Pfam" id="PF25191"/>
    </source>
</evidence>
<dbReference type="InterPro" id="IPR057154">
    <property type="entry name" value="DUF7832"/>
</dbReference>
<dbReference type="AlphaFoldDB" id="A0A511ZGX1"/>
<evidence type="ECO:0000313" key="2">
    <source>
        <dbReference type="EMBL" id="GEN86689.1"/>
    </source>
</evidence>
<name>A0A511ZGX1_9BACI</name>
<feature type="domain" description="DUF7832" evidence="1">
    <location>
        <begin position="3"/>
        <end position="125"/>
    </location>
</feature>
<comment type="caution">
    <text evidence="2">The sequence shown here is derived from an EMBL/GenBank/DDBJ whole genome shotgun (WGS) entry which is preliminary data.</text>
</comment>
<dbReference type="RefSeq" id="WP_147209727.1">
    <property type="nucleotide sequence ID" value="NZ_BJYM01000005.1"/>
</dbReference>
<dbReference type="Pfam" id="PF25191">
    <property type="entry name" value="DUF7832"/>
    <property type="match status" value="1"/>
</dbReference>
<keyword evidence="3" id="KW-1185">Reference proteome</keyword>
<accession>A0A511ZGX1</accession>
<dbReference type="EMBL" id="BJYM01000005">
    <property type="protein sequence ID" value="GEN86689.1"/>
    <property type="molecule type" value="Genomic_DNA"/>
</dbReference>
<dbReference type="OrthoDB" id="4827574at2"/>
<dbReference type="Proteomes" id="UP000321558">
    <property type="component" value="Unassembled WGS sequence"/>
</dbReference>
<protein>
    <recommendedName>
        <fullName evidence="1">DUF7832 domain-containing protein</fullName>
    </recommendedName>
</protein>
<gene>
    <name evidence="2" type="ORF">OSO01_14280</name>
</gene>
<organism evidence="2 3">
    <name type="scientific">Oceanobacillus sojae</name>
    <dbReference type="NCBI Taxonomy" id="582851"/>
    <lineage>
        <taxon>Bacteria</taxon>
        <taxon>Bacillati</taxon>
        <taxon>Bacillota</taxon>
        <taxon>Bacilli</taxon>
        <taxon>Bacillales</taxon>
        <taxon>Bacillaceae</taxon>
        <taxon>Oceanobacillus</taxon>
    </lineage>
</organism>
<evidence type="ECO:0000313" key="3">
    <source>
        <dbReference type="Proteomes" id="UP000321558"/>
    </source>
</evidence>
<proteinExistence type="predicted"/>